<evidence type="ECO:0000256" key="2">
    <source>
        <dbReference type="ARBA" id="ARBA00023002"/>
    </source>
</evidence>
<dbReference type="SUPFAM" id="SSF51735">
    <property type="entry name" value="NAD(P)-binding Rossmann-fold domains"/>
    <property type="match status" value="1"/>
</dbReference>
<proteinExistence type="inferred from homology"/>
<reference evidence="4" key="1">
    <citation type="submission" date="2018-06" db="EMBL/GenBank/DDBJ databases">
        <authorList>
            <person name="Zhirakovskaya E."/>
        </authorList>
    </citation>
    <scope>NUCLEOTIDE SEQUENCE</scope>
</reference>
<dbReference type="NCBIfam" id="NF004200">
    <property type="entry name" value="PRK05653.1-5"/>
    <property type="match status" value="1"/>
</dbReference>
<dbReference type="InterPro" id="IPR002347">
    <property type="entry name" value="SDR_fam"/>
</dbReference>
<dbReference type="EMBL" id="UOFK01000111">
    <property type="protein sequence ID" value="VAW77153.1"/>
    <property type="molecule type" value="Genomic_DNA"/>
</dbReference>
<dbReference type="InterPro" id="IPR057326">
    <property type="entry name" value="KR_dom"/>
</dbReference>
<dbReference type="AlphaFoldDB" id="A0A3B0YLZ4"/>
<evidence type="ECO:0000313" key="4">
    <source>
        <dbReference type="EMBL" id="VAW77153.1"/>
    </source>
</evidence>
<dbReference type="FunFam" id="3.40.50.720:FF:000173">
    <property type="entry name" value="3-oxoacyl-[acyl-carrier protein] reductase"/>
    <property type="match status" value="1"/>
</dbReference>
<keyword evidence="2 4" id="KW-0560">Oxidoreductase</keyword>
<evidence type="ECO:0000256" key="1">
    <source>
        <dbReference type="ARBA" id="ARBA00006484"/>
    </source>
</evidence>
<dbReference type="SMART" id="SM00822">
    <property type="entry name" value="PKS_KR"/>
    <property type="match status" value="1"/>
</dbReference>
<sequence length="240" mass="25649">MMHTALITGASGGIGQAIARRLADDGVHVWLHYHGNQEGAEQAAGAIRKKGGQADIVGFDVSDWTHSRDTLEALLDRGIVFDMIVHNAGIVDDAPFPGMDEPQWKRVIDTDLNGFFHVTRPLIMAMIRRRWGRIVAIASIAALHGNCGQTNYAAAKAGLIGASRSLARELASRGICVNVVAPGFIMTPMIDSISEQTLKESIPMKRAGKVEEVAEVVAFLCSDGASYMTGEVLNVSGGII</sequence>
<accession>A0A3B0YLZ4</accession>
<gene>
    <name evidence="4" type="ORF">MNBD_GAMMA13-804</name>
</gene>
<protein>
    <submittedName>
        <fullName evidence="4">3-oxoacyl-[acyl-carrier protein] reductase</fullName>
        <ecNumber evidence="4">1.1.1.100</ecNumber>
    </submittedName>
</protein>
<evidence type="ECO:0000259" key="3">
    <source>
        <dbReference type="SMART" id="SM00822"/>
    </source>
</evidence>
<dbReference type="PANTHER" id="PTHR42879:SF2">
    <property type="entry name" value="3-OXOACYL-[ACYL-CARRIER-PROTEIN] REDUCTASE FABG"/>
    <property type="match status" value="1"/>
</dbReference>
<dbReference type="InterPro" id="IPR036291">
    <property type="entry name" value="NAD(P)-bd_dom_sf"/>
</dbReference>
<feature type="domain" description="Ketoreductase" evidence="3">
    <location>
        <begin position="3"/>
        <end position="188"/>
    </location>
</feature>
<comment type="similarity">
    <text evidence="1">Belongs to the short-chain dehydrogenases/reductases (SDR) family.</text>
</comment>
<dbReference type="Gene3D" id="3.40.50.720">
    <property type="entry name" value="NAD(P)-binding Rossmann-like Domain"/>
    <property type="match status" value="1"/>
</dbReference>
<name>A0A3B0YLZ4_9ZZZZ</name>
<dbReference type="PRINTS" id="PR00081">
    <property type="entry name" value="GDHRDH"/>
</dbReference>
<organism evidence="4">
    <name type="scientific">hydrothermal vent metagenome</name>
    <dbReference type="NCBI Taxonomy" id="652676"/>
    <lineage>
        <taxon>unclassified sequences</taxon>
        <taxon>metagenomes</taxon>
        <taxon>ecological metagenomes</taxon>
    </lineage>
</organism>
<dbReference type="Pfam" id="PF13561">
    <property type="entry name" value="adh_short_C2"/>
    <property type="match status" value="1"/>
</dbReference>
<dbReference type="GO" id="GO:0004316">
    <property type="term" value="F:3-oxoacyl-[acyl-carrier-protein] reductase (NADPH) activity"/>
    <property type="evidence" value="ECO:0007669"/>
    <property type="project" value="UniProtKB-EC"/>
</dbReference>
<dbReference type="PANTHER" id="PTHR42879">
    <property type="entry name" value="3-OXOACYL-(ACYL-CARRIER-PROTEIN) REDUCTASE"/>
    <property type="match status" value="1"/>
</dbReference>
<dbReference type="InterPro" id="IPR050259">
    <property type="entry name" value="SDR"/>
</dbReference>
<dbReference type="NCBIfam" id="NF009466">
    <property type="entry name" value="PRK12826.1-2"/>
    <property type="match status" value="1"/>
</dbReference>
<dbReference type="EC" id="1.1.1.100" evidence="4"/>
<dbReference type="PRINTS" id="PR00080">
    <property type="entry name" value="SDRFAMILY"/>
</dbReference>